<keyword evidence="2" id="KW-1185">Reference proteome</keyword>
<evidence type="ECO:0000313" key="1">
    <source>
        <dbReference type="EMBL" id="UUP14137.1"/>
    </source>
</evidence>
<evidence type="ECO:0000313" key="2">
    <source>
        <dbReference type="Proteomes" id="UP001316184"/>
    </source>
</evidence>
<dbReference type="InterPro" id="IPR020835">
    <property type="entry name" value="Catalase_sf"/>
</dbReference>
<dbReference type="RefSeq" id="WP_232403424.1">
    <property type="nucleotide sequence ID" value="NZ_CP102173.1"/>
</dbReference>
<dbReference type="Proteomes" id="UP001316184">
    <property type="component" value="Chromosome"/>
</dbReference>
<protein>
    <recommendedName>
        <fullName evidence="3">Phosphodiesterase</fullName>
    </recommendedName>
</protein>
<proteinExistence type="predicted"/>
<accession>A0ABY5M8G7</accession>
<dbReference type="EMBL" id="CP102173">
    <property type="protein sequence ID" value="UUP14137.1"/>
    <property type="molecule type" value="Genomic_DNA"/>
</dbReference>
<evidence type="ECO:0008006" key="3">
    <source>
        <dbReference type="Google" id="ProtNLM"/>
    </source>
</evidence>
<dbReference type="SUPFAM" id="SSF56634">
    <property type="entry name" value="Heme-dependent catalase-like"/>
    <property type="match status" value="1"/>
</dbReference>
<sequence length="222" mass="23240">MAAGVATVPGLVLQAAAGIAGLVRPAAKPLHPAGSLVAVTIHRYGMRDVERLGVPFVDEPGTTEAWVRFSRAAGLPRSLPDVHGIALRIPGAAADGADADVLLATTGMGRISRFVLVPARSRGSAAYSTLLPYRSPRGAVVLAAVPEDEDASTMTLAAATPGGQWIAFADLCVAESSASGSGDEISFDPILNMLDGLSYYLWATRLREGSYRAARWSRRVRD</sequence>
<gene>
    <name evidence="1" type="ORF">NQV15_02155</name>
</gene>
<reference evidence="1 2" key="1">
    <citation type="submission" date="2022-08" db="EMBL/GenBank/DDBJ databases">
        <title>novel species in genus Aeromicrobium.</title>
        <authorList>
            <person name="Ye L."/>
        </authorList>
    </citation>
    <scope>NUCLEOTIDE SEQUENCE [LARGE SCALE GENOMIC DNA]</scope>
    <source>
        <strain evidence="2">zg-Y1379</strain>
    </source>
</reference>
<organism evidence="1 2">
    <name type="scientific">Aeromicrobium wangtongii</name>
    <dbReference type="NCBI Taxonomy" id="2969247"/>
    <lineage>
        <taxon>Bacteria</taxon>
        <taxon>Bacillati</taxon>
        <taxon>Actinomycetota</taxon>
        <taxon>Actinomycetes</taxon>
        <taxon>Propionibacteriales</taxon>
        <taxon>Nocardioidaceae</taxon>
        <taxon>Aeromicrobium</taxon>
    </lineage>
</organism>
<name>A0ABY5M8G7_9ACTN</name>